<dbReference type="AlphaFoldDB" id="A0A8C0ABD9"/>
<reference evidence="1" key="1">
    <citation type="submission" date="2019-05" db="EMBL/GenBank/DDBJ databases">
        <authorList>
            <person name="Zhang S."/>
            <person name="Liu J."/>
        </authorList>
    </citation>
    <scope>NUCLEOTIDE SEQUENCE [LARGE SCALE GENOMIC DNA]</scope>
</reference>
<sequence>MKLRVRLQKRTWPLDMPEVEPTLGQLRAYLSQALPTWGTAGKLRVRLRLNLFRLPGI</sequence>
<reference evidence="1" key="2">
    <citation type="submission" date="2025-08" db="UniProtKB">
        <authorList>
            <consortium name="Ensembl"/>
        </authorList>
    </citation>
    <scope>IDENTIFICATION</scope>
</reference>
<keyword evidence="2" id="KW-1185">Reference proteome</keyword>
<organism evidence="1 2">
    <name type="scientific">Bos mutus grunniens</name>
    <name type="common">Wild yak</name>
    <name type="synonym">Bos grunniens</name>
    <dbReference type="NCBI Taxonomy" id="30521"/>
    <lineage>
        <taxon>Eukaryota</taxon>
        <taxon>Metazoa</taxon>
        <taxon>Chordata</taxon>
        <taxon>Craniata</taxon>
        <taxon>Vertebrata</taxon>
        <taxon>Euteleostomi</taxon>
        <taxon>Mammalia</taxon>
        <taxon>Eutheria</taxon>
        <taxon>Laurasiatheria</taxon>
        <taxon>Artiodactyla</taxon>
        <taxon>Ruminantia</taxon>
        <taxon>Pecora</taxon>
        <taxon>Bovidae</taxon>
        <taxon>Bovinae</taxon>
        <taxon>Bos</taxon>
    </lineage>
</organism>
<reference evidence="1" key="3">
    <citation type="submission" date="2025-09" db="UniProtKB">
        <authorList>
            <consortium name="Ensembl"/>
        </authorList>
    </citation>
    <scope>IDENTIFICATION</scope>
</reference>
<accession>A0A8C0ABD9</accession>
<name>A0A8C0ABD9_BOSMU</name>
<proteinExistence type="predicted"/>
<evidence type="ECO:0000313" key="2">
    <source>
        <dbReference type="Proteomes" id="UP000694520"/>
    </source>
</evidence>
<dbReference type="Ensembl" id="ENSBGRT00000024673.1">
    <property type="protein sequence ID" value="ENSBGRP00000021390.1"/>
    <property type="gene ID" value="ENSBGRG00000013450.1"/>
</dbReference>
<protein>
    <submittedName>
        <fullName evidence="1">Uncharacterized protein</fullName>
    </submittedName>
</protein>
<dbReference type="GeneTree" id="ENSGT00990000211140"/>
<evidence type="ECO:0000313" key="1">
    <source>
        <dbReference type="Ensembl" id="ENSBGRP00000021390.1"/>
    </source>
</evidence>
<dbReference type="Proteomes" id="UP000694520">
    <property type="component" value="Chromosome 5"/>
</dbReference>